<dbReference type="Proteomes" id="UP000275267">
    <property type="component" value="Unassembled WGS sequence"/>
</dbReference>
<evidence type="ECO:0000313" key="3">
    <source>
        <dbReference type="EMBL" id="RLN35575.1"/>
    </source>
</evidence>
<keyword evidence="1" id="KW-0378">Hydrolase</keyword>
<dbReference type="Gene3D" id="3.60.10.10">
    <property type="entry name" value="Endonuclease/exonuclease/phosphatase"/>
    <property type="match status" value="1"/>
</dbReference>
<accession>A0A3L6TB88</accession>
<gene>
    <name evidence="3" type="ORF">C2845_PM03G08130</name>
</gene>
<dbReference type="SUPFAM" id="SSF56219">
    <property type="entry name" value="DNase I-like"/>
    <property type="match status" value="1"/>
</dbReference>
<name>A0A3L6TB88_PANMI</name>
<evidence type="ECO:0000313" key="4">
    <source>
        <dbReference type="Proteomes" id="UP000275267"/>
    </source>
</evidence>
<sequence length="277" mass="32330">MARRTAAARVWIIEDATKQIKFLTYNVWSREDVFVYKRMLAIGALVEKHNPDVIFFQEITPYIRSIFEDLPWWKKYHCSPMPPQEQATQQSFCRLLSKLPLENFGRWKFANSPTGRCYLEADVNPDPATMEPKSIRVATAQLERPSPPAPMRCVERYAQAEHAVVALSSAENVVFGGDMCWRDVTDRPFLLPAGWFDAWPAWQHRYRGTLSCWTYEAMWEEEVGEFNGFAAPYKSMLRRLDRFVCKLKDYSLSGMEIIGDSHTDTVLWYKNLKRDYS</sequence>
<reference evidence="4" key="1">
    <citation type="journal article" date="2019" name="Nat. Commun.">
        <title>The genome of broomcorn millet.</title>
        <authorList>
            <person name="Zou C."/>
            <person name="Miki D."/>
            <person name="Li D."/>
            <person name="Tang Q."/>
            <person name="Xiao L."/>
            <person name="Rajput S."/>
            <person name="Deng P."/>
            <person name="Jia W."/>
            <person name="Huang R."/>
            <person name="Zhang M."/>
            <person name="Sun Y."/>
            <person name="Hu J."/>
            <person name="Fu X."/>
            <person name="Schnable P.S."/>
            <person name="Li F."/>
            <person name="Zhang H."/>
            <person name="Feng B."/>
            <person name="Zhu X."/>
            <person name="Liu R."/>
            <person name="Schnable J.C."/>
            <person name="Zhu J.-K."/>
            <person name="Zhang H."/>
        </authorList>
    </citation>
    <scope>NUCLEOTIDE SEQUENCE [LARGE SCALE GENOMIC DNA]</scope>
</reference>
<proteinExistence type="predicted"/>
<dbReference type="STRING" id="4540.A0A3L6TB88"/>
<keyword evidence="4" id="KW-1185">Reference proteome</keyword>
<dbReference type="InterPro" id="IPR005135">
    <property type="entry name" value="Endo/exonuclease/phosphatase"/>
</dbReference>
<feature type="domain" description="Endonuclease/exonuclease/phosphatase" evidence="2">
    <location>
        <begin position="23"/>
        <end position="169"/>
    </location>
</feature>
<dbReference type="PANTHER" id="PTHR15822">
    <property type="entry name" value="TRAF AND TNF RECEPTOR-ASSOCIATED PROTEIN"/>
    <property type="match status" value="1"/>
</dbReference>
<protein>
    <recommendedName>
        <fullName evidence="2">Endonuclease/exonuclease/phosphatase domain-containing protein</fullName>
    </recommendedName>
</protein>
<dbReference type="GO" id="GO:0070260">
    <property type="term" value="F:5'-tyrosyl-DNA phosphodiesterase activity"/>
    <property type="evidence" value="ECO:0007669"/>
    <property type="project" value="TreeGrafter"/>
</dbReference>
<dbReference type="InterPro" id="IPR051547">
    <property type="entry name" value="TDP2-like"/>
</dbReference>
<dbReference type="PANTHER" id="PTHR15822:SF24">
    <property type="entry name" value="ENDONUCLEASE_EXONUCLEASE_PHOSPHATASE DOMAIN-CONTAINING PROTEIN"/>
    <property type="match status" value="1"/>
</dbReference>
<dbReference type="InterPro" id="IPR036691">
    <property type="entry name" value="Endo/exonu/phosph_ase_sf"/>
</dbReference>
<dbReference type="GO" id="GO:0005737">
    <property type="term" value="C:cytoplasm"/>
    <property type="evidence" value="ECO:0007669"/>
    <property type="project" value="TreeGrafter"/>
</dbReference>
<dbReference type="GO" id="GO:0006302">
    <property type="term" value="P:double-strand break repair"/>
    <property type="evidence" value="ECO:0007669"/>
    <property type="project" value="TreeGrafter"/>
</dbReference>
<dbReference type="Pfam" id="PF03372">
    <property type="entry name" value="Exo_endo_phos"/>
    <property type="match status" value="1"/>
</dbReference>
<comment type="caution">
    <text evidence="3">The sequence shown here is derived from an EMBL/GenBank/DDBJ whole genome shotgun (WGS) entry which is preliminary data.</text>
</comment>
<organism evidence="3 4">
    <name type="scientific">Panicum miliaceum</name>
    <name type="common">Proso millet</name>
    <name type="synonym">Broomcorn millet</name>
    <dbReference type="NCBI Taxonomy" id="4540"/>
    <lineage>
        <taxon>Eukaryota</taxon>
        <taxon>Viridiplantae</taxon>
        <taxon>Streptophyta</taxon>
        <taxon>Embryophyta</taxon>
        <taxon>Tracheophyta</taxon>
        <taxon>Spermatophyta</taxon>
        <taxon>Magnoliopsida</taxon>
        <taxon>Liliopsida</taxon>
        <taxon>Poales</taxon>
        <taxon>Poaceae</taxon>
        <taxon>PACMAD clade</taxon>
        <taxon>Panicoideae</taxon>
        <taxon>Panicodae</taxon>
        <taxon>Paniceae</taxon>
        <taxon>Panicinae</taxon>
        <taxon>Panicum</taxon>
        <taxon>Panicum sect. Panicum</taxon>
    </lineage>
</organism>
<dbReference type="CDD" id="cd09080">
    <property type="entry name" value="TDP2"/>
    <property type="match status" value="1"/>
</dbReference>
<evidence type="ECO:0000256" key="1">
    <source>
        <dbReference type="ARBA" id="ARBA00022801"/>
    </source>
</evidence>
<dbReference type="AlphaFoldDB" id="A0A3L6TB88"/>
<evidence type="ECO:0000259" key="2">
    <source>
        <dbReference type="Pfam" id="PF03372"/>
    </source>
</evidence>
<dbReference type="EMBL" id="PQIB02000002">
    <property type="protein sequence ID" value="RLN35575.1"/>
    <property type="molecule type" value="Genomic_DNA"/>
</dbReference>
<dbReference type="OrthoDB" id="652801at2759"/>
<dbReference type="GO" id="GO:0003697">
    <property type="term" value="F:single-stranded DNA binding"/>
    <property type="evidence" value="ECO:0007669"/>
    <property type="project" value="TreeGrafter"/>
</dbReference>